<dbReference type="CDD" id="cd03215">
    <property type="entry name" value="ABC_Carb_Monos_II"/>
    <property type="match status" value="1"/>
</dbReference>
<dbReference type="GO" id="GO:0016887">
    <property type="term" value="F:ATP hydrolysis activity"/>
    <property type="evidence" value="ECO:0007669"/>
    <property type="project" value="InterPro"/>
</dbReference>
<dbReference type="InterPro" id="IPR017871">
    <property type="entry name" value="ABC_transporter-like_CS"/>
</dbReference>
<comment type="caution">
    <text evidence="11">The sequence shown here is derived from an EMBL/GenBank/DDBJ whole genome shotgun (WGS) entry which is preliminary data.</text>
</comment>
<feature type="region of interest" description="Disordered" evidence="9">
    <location>
        <begin position="531"/>
        <end position="565"/>
    </location>
</feature>
<dbReference type="GO" id="GO:0005886">
    <property type="term" value="C:plasma membrane"/>
    <property type="evidence" value="ECO:0007669"/>
    <property type="project" value="UniProtKB-SubCell"/>
</dbReference>
<accession>A0A8J3KHZ7</accession>
<organism evidence="11 12">
    <name type="scientific">Catellatospora citrea</name>
    <dbReference type="NCBI Taxonomy" id="53366"/>
    <lineage>
        <taxon>Bacteria</taxon>
        <taxon>Bacillati</taxon>
        <taxon>Actinomycetota</taxon>
        <taxon>Actinomycetes</taxon>
        <taxon>Micromonosporales</taxon>
        <taxon>Micromonosporaceae</taxon>
        <taxon>Catellatospora</taxon>
    </lineage>
</organism>
<keyword evidence="7" id="KW-1278">Translocase</keyword>
<keyword evidence="8" id="KW-0472">Membrane</keyword>
<dbReference type="InterPro" id="IPR027417">
    <property type="entry name" value="P-loop_NTPase"/>
</dbReference>
<reference evidence="11 12" key="1">
    <citation type="submission" date="2021-01" db="EMBL/GenBank/DDBJ databases">
        <title>Whole genome shotgun sequence of Catellatospora citrea NBRC 14495.</title>
        <authorList>
            <person name="Komaki H."/>
            <person name="Tamura T."/>
        </authorList>
    </citation>
    <scope>NUCLEOTIDE SEQUENCE [LARGE SCALE GENOMIC DNA]</scope>
    <source>
        <strain evidence="11 12">NBRC 14495</strain>
    </source>
</reference>
<evidence type="ECO:0000256" key="7">
    <source>
        <dbReference type="ARBA" id="ARBA00022967"/>
    </source>
</evidence>
<evidence type="ECO:0000256" key="4">
    <source>
        <dbReference type="ARBA" id="ARBA00022737"/>
    </source>
</evidence>
<dbReference type="InterPro" id="IPR003439">
    <property type="entry name" value="ABC_transporter-like_ATP-bd"/>
</dbReference>
<gene>
    <name evidence="11" type="ORF">Cci01nite_24170</name>
</gene>
<dbReference type="EMBL" id="BONH01000008">
    <property type="protein sequence ID" value="GIF97323.1"/>
    <property type="molecule type" value="Genomic_DNA"/>
</dbReference>
<dbReference type="SMART" id="SM00382">
    <property type="entry name" value="AAA"/>
    <property type="match status" value="2"/>
</dbReference>
<comment type="subcellular location">
    <subcellularLocation>
        <location evidence="1">Cell membrane</location>
        <topology evidence="1">Peripheral membrane protein</topology>
    </subcellularLocation>
</comment>
<keyword evidence="3" id="KW-1003">Cell membrane</keyword>
<keyword evidence="12" id="KW-1185">Reference proteome</keyword>
<dbReference type="CDD" id="cd03216">
    <property type="entry name" value="ABC_Carb_Monos_I"/>
    <property type="match status" value="1"/>
</dbReference>
<feature type="domain" description="ABC transporter" evidence="10">
    <location>
        <begin position="40"/>
        <end position="275"/>
    </location>
</feature>
<keyword evidence="2" id="KW-0813">Transport</keyword>
<evidence type="ECO:0000256" key="2">
    <source>
        <dbReference type="ARBA" id="ARBA00022448"/>
    </source>
</evidence>
<evidence type="ECO:0000256" key="9">
    <source>
        <dbReference type="SAM" id="MobiDB-lite"/>
    </source>
</evidence>
<dbReference type="GO" id="GO:0005524">
    <property type="term" value="F:ATP binding"/>
    <property type="evidence" value="ECO:0007669"/>
    <property type="project" value="UniProtKB-KW"/>
</dbReference>
<proteinExistence type="predicted"/>
<name>A0A8J3KHZ7_9ACTN</name>
<dbReference type="Proteomes" id="UP000659904">
    <property type="component" value="Unassembled WGS sequence"/>
</dbReference>
<dbReference type="RefSeq" id="WP_239165378.1">
    <property type="nucleotide sequence ID" value="NZ_BONH01000008.1"/>
</dbReference>
<dbReference type="InterPro" id="IPR050107">
    <property type="entry name" value="ABC_carbohydrate_import_ATPase"/>
</dbReference>
<dbReference type="FunFam" id="3.40.50.300:FF:000127">
    <property type="entry name" value="Ribose import ATP-binding protein RbsA"/>
    <property type="match status" value="1"/>
</dbReference>
<protein>
    <submittedName>
        <fullName evidence="11">ABC transporter</fullName>
    </submittedName>
</protein>
<evidence type="ECO:0000313" key="12">
    <source>
        <dbReference type="Proteomes" id="UP000659904"/>
    </source>
</evidence>
<feature type="domain" description="ABC transporter" evidence="10">
    <location>
        <begin position="291"/>
        <end position="535"/>
    </location>
</feature>
<evidence type="ECO:0000256" key="6">
    <source>
        <dbReference type="ARBA" id="ARBA00022840"/>
    </source>
</evidence>
<dbReference type="Gene3D" id="3.40.50.300">
    <property type="entry name" value="P-loop containing nucleotide triphosphate hydrolases"/>
    <property type="match status" value="2"/>
</dbReference>
<dbReference type="PROSITE" id="PS00211">
    <property type="entry name" value="ABC_TRANSPORTER_1"/>
    <property type="match status" value="1"/>
</dbReference>
<dbReference type="Pfam" id="PF00005">
    <property type="entry name" value="ABC_tran"/>
    <property type="match status" value="2"/>
</dbReference>
<feature type="compositionally biased region" description="Polar residues" evidence="9">
    <location>
        <begin position="535"/>
        <end position="555"/>
    </location>
</feature>
<dbReference type="InterPro" id="IPR003593">
    <property type="entry name" value="AAA+_ATPase"/>
</dbReference>
<keyword evidence="6" id="KW-0067">ATP-binding</keyword>
<evidence type="ECO:0000256" key="8">
    <source>
        <dbReference type="ARBA" id="ARBA00023136"/>
    </source>
</evidence>
<dbReference type="SUPFAM" id="SSF52540">
    <property type="entry name" value="P-loop containing nucleoside triphosphate hydrolases"/>
    <property type="match status" value="2"/>
</dbReference>
<dbReference type="PROSITE" id="PS50893">
    <property type="entry name" value="ABC_TRANSPORTER_2"/>
    <property type="match status" value="2"/>
</dbReference>
<dbReference type="AlphaFoldDB" id="A0A8J3KHZ7"/>
<dbReference type="PANTHER" id="PTHR43790:SF4">
    <property type="entry name" value="GUANOSINE IMPORT ATP-BINDING PROTEIN NUPO"/>
    <property type="match status" value="1"/>
</dbReference>
<evidence type="ECO:0000256" key="3">
    <source>
        <dbReference type="ARBA" id="ARBA00022475"/>
    </source>
</evidence>
<evidence type="ECO:0000259" key="10">
    <source>
        <dbReference type="PROSITE" id="PS50893"/>
    </source>
</evidence>
<evidence type="ECO:0000313" key="11">
    <source>
        <dbReference type="EMBL" id="GIF97323.1"/>
    </source>
</evidence>
<dbReference type="PANTHER" id="PTHR43790">
    <property type="entry name" value="CARBOHYDRATE TRANSPORT ATP-BINDING PROTEIN MG119-RELATED"/>
    <property type="match status" value="1"/>
</dbReference>
<sequence>MTAHIMSAHSPSEGGTSRRPAGRLPCSGGVRDQRRSELRLELRGITKRFGDLVANDDIHLTVEPGEIHALLGENGAGKSTLMNVLYGLLQPDEGEILVDGAPVRIKGPGDAIKVGIGMVHQHFMLVPVFSVAENIMLGAEPARGGFIDHAKAVKLVREVSQRYGLPLNPDAIIEDLPIGIQQRVEIVKALTRDVDLLILDEPTAVLTPQETDELLEVMRGLKAAGKSIVFITHKLREVKAVADRITVIRRGRTVGTAEPTAPESELAELMVGRSVVLEVPKEDAVPGEAVLEVASLVVADDREHRAVDGVDLVVRAGEVLGIAGVQGNGQTELVESIMGLRPARAGSVHLSGKPITTWHTREVLRAGVGYVPEDRSVDGLVKEFSVAENLVLDLYNLEPFGGRFALDLDAIENSAGEKIAEFDVRTQSAHQPVGALSGGNQQKVIVAREMSRPLKLLIASQPTRGVDVGSIEFIHSRIVAERDRGAAVLVVSSELDEVVALADRVAVMYRGRVLAVVSPDTPRETLGLLMAGIDPSSSSHTPGTPASGEQDTQGEGMSEHGEAAS</sequence>
<keyword evidence="4" id="KW-0677">Repeat</keyword>
<feature type="region of interest" description="Disordered" evidence="9">
    <location>
        <begin position="1"/>
        <end position="30"/>
    </location>
</feature>
<evidence type="ECO:0000256" key="1">
    <source>
        <dbReference type="ARBA" id="ARBA00004202"/>
    </source>
</evidence>
<keyword evidence="5" id="KW-0547">Nucleotide-binding</keyword>
<evidence type="ECO:0000256" key="5">
    <source>
        <dbReference type="ARBA" id="ARBA00022741"/>
    </source>
</evidence>